<name>A0A8K0ELT3_BRALA</name>
<evidence type="ECO:0000313" key="10">
    <source>
        <dbReference type="Proteomes" id="UP000838412"/>
    </source>
</evidence>
<evidence type="ECO:0000256" key="4">
    <source>
        <dbReference type="ARBA" id="ARBA00022656"/>
    </source>
</evidence>
<sequence length="153" mass="16793">MGIRSRAPGVSARIPALTVVVYLLQLQLLQCCTGVDGYLTSGVCNEDYQCTRALEKPACCAPCLARCARIVCNEDYQCIRALEKPACCAPWGRSIPIPVCKSLGQRGEPCHLASNRMPYPLRRNRVFWRCPCGENLICASTGQSRIGVCIHSM</sequence>
<dbReference type="OrthoDB" id="10032116at2759"/>
<dbReference type="PANTHER" id="PTHR18821">
    <property type="entry name" value="PROKINETICIN"/>
    <property type="match status" value="1"/>
</dbReference>
<evidence type="ECO:0000256" key="1">
    <source>
        <dbReference type="ARBA" id="ARBA00004613"/>
    </source>
</evidence>
<dbReference type="GO" id="GO:0005576">
    <property type="term" value="C:extracellular region"/>
    <property type="evidence" value="ECO:0007669"/>
    <property type="project" value="UniProtKB-SubCell"/>
</dbReference>
<dbReference type="AlphaFoldDB" id="A0A8K0ELT3"/>
<evidence type="ECO:0000256" key="6">
    <source>
        <dbReference type="ARBA" id="ARBA00023259"/>
    </source>
</evidence>
<proteinExistence type="inferred from homology"/>
<keyword evidence="5" id="KW-1015">Disulfide bond</keyword>
<dbReference type="PANTHER" id="PTHR18821:SF2">
    <property type="entry name" value="DICKKOPF-RELATED PROTEIN 3-LIKE"/>
    <property type="match status" value="1"/>
</dbReference>
<dbReference type="GO" id="GO:0090729">
    <property type="term" value="F:toxin activity"/>
    <property type="evidence" value="ECO:0007669"/>
    <property type="project" value="UniProtKB-KW"/>
</dbReference>
<reference evidence="9" key="1">
    <citation type="submission" date="2022-01" db="EMBL/GenBank/DDBJ databases">
        <authorList>
            <person name="Braso-Vives M."/>
        </authorList>
    </citation>
    <scope>NUCLEOTIDE SEQUENCE</scope>
</reference>
<keyword evidence="3" id="KW-0964">Secreted</keyword>
<dbReference type="Gene3D" id="2.10.80.10">
    <property type="entry name" value="Lipase, subunit A"/>
    <property type="match status" value="1"/>
</dbReference>
<feature type="signal peptide" evidence="7">
    <location>
        <begin position="1"/>
        <end position="34"/>
    </location>
</feature>
<dbReference type="EMBL" id="OV696687">
    <property type="protein sequence ID" value="CAH1252939.1"/>
    <property type="molecule type" value="Genomic_DNA"/>
</dbReference>
<gene>
    <name evidence="9" type="primary">Hypp1040</name>
    <name evidence="9" type="ORF">BLAG_LOCUS12870</name>
</gene>
<dbReference type="SUPFAM" id="SSF57190">
    <property type="entry name" value="Colipase-like"/>
    <property type="match status" value="1"/>
</dbReference>
<keyword evidence="4" id="KW-0800">Toxin</keyword>
<keyword evidence="6" id="KW-1213">G-protein coupled receptor impairing toxin</keyword>
<feature type="chain" id="PRO_5035451521" evidence="7">
    <location>
        <begin position="35"/>
        <end position="153"/>
    </location>
</feature>
<dbReference type="InterPro" id="IPR009523">
    <property type="entry name" value="Prokineticin"/>
</dbReference>
<evidence type="ECO:0000256" key="3">
    <source>
        <dbReference type="ARBA" id="ARBA00022525"/>
    </source>
</evidence>
<organism evidence="9 10">
    <name type="scientific">Branchiostoma lanceolatum</name>
    <name type="common">Common lancelet</name>
    <name type="synonym">Amphioxus lanceolatum</name>
    <dbReference type="NCBI Taxonomy" id="7740"/>
    <lineage>
        <taxon>Eukaryota</taxon>
        <taxon>Metazoa</taxon>
        <taxon>Chordata</taxon>
        <taxon>Cephalochordata</taxon>
        <taxon>Leptocardii</taxon>
        <taxon>Amphioxiformes</taxon>
        <taxon>Branchiostomatidae</taxon>
        <taxon>Branchiostoma</taxon>
    </lineage>
</organism>
<evidence type="ECO:0000256" key="5">
    <source>
        <dbReference type="ARBA" id="ARBA00023157"/>
    </source>
</evidence>
<evidence type="ECO:0000256" key="2">
    <source>
        <dbReference type="ARBA" id="ARBA00006999"/>
    </source>
</evidence>
<dbReference type="InterPro" id="IPR023569">
    <property type="entry name" value="Prokineticin_domain"/>
</dbReference>
<accession>A0A8K0ELT3</accession>
<dbReference type="Proteomes" id="UP000838412">
    <property type="component" value="Chromosome 2"/>
</dbReference>
<keyword evidence="7" id="KW-0732">Signal</keyword>
<evidence type="ECO:0000259" key="8">
    <source>
        <dbReference type="Pfam" id="PF06607"/>
    </source>
</evidence>
<dbReference type="FunFam" id="2.10.80.10:FF:000007">
    <property type="entry name" value="Uncharacterized protein"/>
    <property type="match status" value="1"/>
</dbReference>
<feature type="domain" description="Prokineticin" evidence="8">
    <location>
        <begin position="71"/>
        <end position="145"/>
    </location>
</feature>
<dbReference type="Pfam" id="PF06607">
    <property type="entry name" value="Prokineticin"/>
    <property type="match status" value="1"/>
</dbReference>
<keyword evidence="10" id="KW-1185">Reference proteome</keyword>
<comment type="subcellular location">
    <subcellularLocation>
        <location evidence="1">Secreted</location>
    </subcellularLocation>
</comment>
<evidence type="ECO:0000313" key="9">
    <source>
        <dbReference type="EMBL" id="CAH1252939.1"/>
    </source>
</evidence>
<evidence type="ECO:0000256" key="7">
    <source>
        <dbReference type="SAM" id="SignalP"/>
    </source>
</evidence>
<comment type="similarity">
    <text evidence="2">Belongs to the AVIT (prokineticin) family.</text>
</comment>
<protein>
    <submittedName>
        <fullName evidence="9">Hypp1040 protein</fullName>
    </submittedName>
</protein>